<evidence type="ECO:0000259" key="4">
    <source>
        <dbReference type="Pfam" id="PF01753"/>
    </source>
</evidence>
<protein>
    <recommendedName>
        <fullName evidence="4">MYND-type domain-containing protein</fullName>
    </recommendedName>
</protein>
<keyword evidence="3" id="KW-0862">Zinc</keyword>
<dbReference type="HOGENOM" id="CLU_450899_0_0_1"/>
<dbReference type="PaxDb" id="2903-EOD10062"/>
<reference evidence="5" key="2">
    <citation type="submission" date="2024-10" db="UniProtKB">
        <authorList>
            <consortium name="EnsemblProtists"/>
        </authorList>
    </citation>
    <scope>IDENTIFICATION</scope>
</reference>
<dbReference type="Gene3D" id="6.10.140.2220">
    <property type="match status" value="1"/>
</dbReference>
<dbReference type="Proteomes" id="UP000013827">
    <property type="component" value="Unassembled WGS sequence"/>
</dbReference>
<evidence type="ECO:0000256" key="1">
    <source>
        <dbReference type="ARBA" id="ARBA00022723"/>
    </source>
</evidence>
<dbReference type="EnsemblProtists" id="EOD10062">
    <property type="protein sequence ID" value="EOD10062"/>
    <property type="gene ID" value="EMIHUDRAFT_216233"/>
</dbReference>
<sequence length="606" mass="68393">MSTVDGERYEVRTKRPDSTGKIRTLVVHPSSIVALSLCAVCATLAPKATSLDCDVCGKLYCSEECQRRDRDNGHDRECRHRSVLLEAFRDRSRRLGDLPRTSSLVAGELLDRASPGKEPLCRCDTVEQSEVRPLFVRMRLAAGESGIINTERIMERNRVFGDSTALCFEMAQGCSLEMREYSGGLVFQTTKSIKSFDEIWAQYRTDLHWFGMRGHIRSMEPSERAQQIAELVREGIGGYAYRRMLWPTGRSAPPLAERQQWVRRLETLGWLDTPENTRETVRQTGKRLPDEYDQVEADLAAVRRRRRRSGGASDEARVIAKAGALRHDGEQAMNRGRAAVALDRYQQAIELLQFASEPAALTSLAEPWSDSLTATPGQRLTVPDSLTALTALSLTEASSAEFFEEIRKLLADFNVSIQEESKDRKLRFHVKRLIKSHQQRGEDVDEELDFYMDDDDVAVLFTMEDSSKVFAIGNIEQVAVADGTVDARRATGSSSAEYLRQLSMSQRSNGVFINDPKGLFILRWYREVKGDGTPPDGPRYQNRACKYYKLTSDNDGEAFRWTSNYQIISKVYLKKHSTLPLCYSLSAADKKMVTSTMKKMVGPEAE</sequence>
<dbReference type="RefSeq" id="XP_005762491.1">
    <property type="nucleotide sequence ID" value="XM_005762434.1"/>
</dbReference>
<dbReference type="InterPro" id="IPR002893">
    <property type="entry name" value="Znf_MYND"/>
</dbReference>
<dbReference type="KEGG" id="ehx:EMIHUDRAFT_216233"/>
<dbReference type="Pfam" id="PF01753">
    <property type="entry name" value="zf-MYND"/>
    <property type="match status" value="1"/>
</dbReference>
<keyword evidence="2" id="KW-0863">Zinc-finger</keyword>
<organism evidence="5 6">
    <name type="scientific">Emiliania huxleyi (strain CCMP1516)</name>
    <dbReference type="NCBI Taxonomy" id="280463"/>
    <lineage>
        <taxon>Eukaryota</taxon>
        <taxon>Haptista</taxon>
        <taxon>Haptophyta</taxon>
        <taxon>Prymnesiophyceae</taxon>
        <taxon>Isochrysidales</taxon>
        <taxon>Noelaerhabdaceae</taxon>
        <taxon>Emiliania</taxon>
    </lineage>
</organism>
<reference evidence="6" key="1">
    <citation type="journal article" date="2013" name="Nature">
        <title>Pan genome of the phytoplankton Emiliania underpins its global distribution.</title>
        <authorList>
            <person name="Read B.A."/>
            <person name="Kegel J."/>
            <person name="Klute M.J."/>
            <person name="Kuo A."/>
            <person name="Lefebvre S.C."/>
            <person name="Maumus F."/>
            <person name="Mayer C."/>
            <person name="Miller J."/>
            <person name="Monier A."/>
            <person name="Salamov A."/>
            <person name="Young J."/>
            <person name="Aguilar M."/>
            <person name="Claverie J.M."/>
            <person name="Frickenhaus S."/>
            <person name="Gonzalez K."/>
            <person name="Herman E.K."/>
            <person name="Lin Y.C."/>
            <person name="Napier J."/>
            <person name="Ogata H."/>
            <person name="Sarno A.F."/>
            <person name="Shmutz J."/>
            <person name="Schroeder D."/>
            <person name="de Vargas C."/>
            <person name="Verret F."/>
            <person name="von Dassow P."/>
            <person name="Valentin K."/>
            <person name="Van de Peer Y."/>
            <person name="Wheeler G."/>
            <person name="Dacks J.B."/>
            <person name="Delwiche C.F."/>
            <person name="Dyhrman S.T."/>
            <person name="Glockner G."/>
            <person name="John U."/>
            <person name="Richards T."/>
            <person name="Worden A.Z."/>
            <person name="Zhang X."/>
            <person name="Grigoriev I.V."/>
            <person name="Allen A.E."/>
            <person name="Bidle K."/>
            <person name="Borodovsky M."/>
            <person name="Bowler C."/>
            <person name="Brownlee C."/>
            <person name="Cock J.M."/>
            <person name="Elias M."/>
            <person name="Gladyshev V.N."/>
            <person name="Groth M."/>
            <person name="Guda C."/>
            <person name="Hadaegh A."/>
            <person name="Iglesias-Rodriguez M.D."/>
            <person name="Jenkins J."/>
            <person name="Jones B.M."/>
            <person name="Lawson T."/>
            <person name="Leese F."/>
            <person name="Lindquist E."/>
            <person name="Lobanov A."/>
            <person name="Lomsadze A."/>
            <person name="Malik S.B."/>
            <person name="Marsh M.E."/>
            <person name="Mackinder L."/>
            <person name="Mock T."/>
            <person name="Mueller-Roeber B."/>
            <person name="Pagarete A."/>
            <person name="Parker M."/>
            <person name="Probert I."/>
            <person name="Quesneville H."/>
            <person name="Raines C."/>
            <person name="Rensing S.A."/>
            <person name="Riano-Pachon D.M."/>
            <person name="Richier S."/>
            <person name="Rokitta S."/>
            <person name="Shiraiwa Y."/>
            <person name="Soanes D.M."/>
            <person name="van der Giezen M."/>
            <person name="Wahlund T.M."/>
            <person name="Williams B."/>
            <person name="Wilson W."/>
            <person name="Wolfe G."/>
            <person name="Wurch L.L."/>
        </authorList>
    </citation>
    <scope>NUCLEOTIDE SEQUENCE</scope>
</reference>
<name>A0A0D3IFM7_EMIH1</name>
<dbReference type="Gene3D" id="2.170.270.10">
    <property type="entry name" value="SET domain"/>
    <property type="match status" value="1"/>
</dbReference>
<feature type="domain" description="MYND-type" evidence="4">
    <location>
        <begin position="38"/>
        <end position="78"/>
    </location>
</feature>
<dbReference type="SUPFAM" id="SSF144232">
    <property type="entry name" value="HIT/MYND zinc finger-like"/>
    <property type="match status" value="1"/>
</dbReference>
<dbReference type="GO" id="GO:0008270">
    <property type="term" value="F:zinc ion binding"/>
    <property type="evidence" value="ECO:0007669"/>
    <property type="project" value="UniProtKB-KW"/>
</dbReference>
<dbReference type="AlphaFoldDB" id="A0A0D3IFM7"/>
<evidence type="ECO:0000313" key="6">
    <source>
        <dbReference type="Proteomes" id="UP000013827"/>
    </source>
</evidence>
<accession>A0A0D3IFM7</accession>
<proteinExistence type="predicted"/>
<evidence type="ECO:0000256" key="3">
    <source>
        <dbReference type="ARBA" id="ARBA00022833"/>
    </source>
</evidence>
<dbReference type="GeneID" id="17256099"/>
<evidence type="ECO:0000256" key="2">
    <source>
        <dbReference type="ARBA" id="ARBA00022771"/>
    </source>
</evidence>
<keyword evidence="1" id="KW-0479">Metal-binding</keyword>
<evidence type="ECO:0000313" key="5">
    <source>
        <dbReference type="EnsemblProtists" id="EOD10062"/>
    </source>
</evidence>
<dbReference type="InterPro" id="IPR046341">
    <property type="entry name" value="SET_dom_sf"/>
</dbReference>
<keyword evidence="6" id="KW-1185">Reference proteome</keyword>